<comment type="caution">
    <text evidence="4">The sequence shown here is derived from an EMBL/GenBank/DDBJ whole genome shotgun (WGS) entry which is preliminary data.</text>
</comment>
<accession>A0ABR2IL07</accession>
<evidence type="ECO:0000256" key="3">
    <source>
        <dbReference type="SAM" id="MobiDB-lite"/>
    </source>
</evidence>
<sequence length="1016" mass="118406">MSSELNPVWQHNISKKISFLTKDVFRLHADSLDHRDETLDLTDDYERELQEIRDASQANLALAQKDADNRHPVIENIVKREFDTKFNSIRVEFEKACKKVEDESNKVISFATDKLNQIKARVAELQKVANQNSANFQSANEELDKILQETLMKIDEKYNRQVQKKVNEANNKYKAAIAAGNKQEEELKAKFAAEMADLEKKLELSKKSAIEHLNKMQAEYASSIKKLESDKQSLTTLIDNLKKENINQTNQAKQILETAEMMQKNILEKKQAELESTQSQLAQSQKKHQADVAKLKADIEQENQKYAEELQRLRDKLEKEKQRYAAVIAEFENESMKSSSASDQRNQQLLSEQRAKLAALDAQHAAKVEEAKQHELQMHNELIQMQKDHYNNLHQIHQEMVNELTKSRSAIEELKKKHNENLQQIREKEDQELAQIQNKMKTNSEEAQVAISQLMKDATQIKEEMDRARSDQEKKFNEIERQASRDFLQMKKTHEEAIAALNREFDISSRQFDISHNALVEFTKRQYILDSKTVDEEAELSLTLQMESAKKDLEIRRSQKLEEMKENWSNEINEIQKQIDQKNEEKKEIENSLKLEQVEKQKQINEMKKEMQEMETDWVGKKAELQKEWADKFKNLTDQFREEERENEEARRMPIEKFNARLQQLKDEFTAAEQEKNEKLEEIRKERNAIAKKHEEELKKLRETADSLRKEQEPTIKKIQSEIEKAESEAAKKKEAALTNSESKLNEKQSELKKLIEEGKKQFADLQLEFFNIKQNHQKEILELQSSIKQCELDSQHRISEYRLQKEKEFSELENAQKHEIELLNIELLKIQQETDTIKSSSREELKKISDKHEKRLEAQKNDFEAQKSKAVDNNSKILNEKEILIQKLTDSIKEIEAAYSNRNARFEDQEHIARYEEMIQDRKSTISRLVNDFQTFESELAIHENLFRKVFAIDASAIGSGNVSATISSSNSAGQLAPISDRRLKKEASLKSVGSAHKIPTLVAPVAIARNKSPQ</sequence>
<feature type="coiled-coil region" evidence="2">
    <location>
        <begin position="843"/>
        <end position="899"/>
    </location>
</feature>
<evidence type="ECO:0008006" key="6">
    <source>
        <dbReference type="Google" id="ProtNLM"/>
    </source>
</evidence>
<keyword evidence="1 2" id="KW-0175">Coiled coil</keyword>
<feature type="coiled-coil region" evidence="2">
    <location>
        <begin position="108"/>
        <end position="334"/>
    </location>
</feature>
<feature type="compositionally biased region" description="Basic and acidic residues" evidence="3">
    <location>
        <begin position="726"/>
        <end position="736"/>
    </location>
</feature>
<dbReference type="Proteomes" id="UP001470230">
    <property type="component" value="Unassembled WGS sequence"/>
</dbReference>
<keyword evidence="5" id="KW-1185">Reference proteome</keyword>
<evidence type="ECO:0000256" key="1">
    <source>
        <dbReference type="ARBA" id="ARBA00023054"/>
    </source>
</evidence>
<gene>
    <name evidence="4" type="ORF">M9Y10_011609</name>
</gene>
<name>A0ABR2IL07_9EUKA</name>
<feature type="region of interest" description="Disordered" evidence="3">
    <location>
        <begin position="726"/>
        <end position="745"/>
    </location>
</feature>
<reference evidence="4 5" key="1">
    <citation type="submission" date="2024-04" db="EMBL/GenBank/DDBJ databases">
        <title>Tritrichomonas musculus Genome.</title>
        <authorList>
            <person name="Alves-Ferreira E."/>
            <person name="Grigg M."/>
            <person name="Lorenzi H."/>
            <person name="Galac M."/>
        </authorList>
    </citation>
    <scope>NUCLEOTIDE SEQUENCE [LARGE SCALE GENOMIC DNA]</scope>
    <source>
        <strain evidence="4 5">EAF2021</strain>
    </source>
</reference>
<organism evidence="4 5">
    <name type="scientific">Tritrichomonas musculus</name>
    <dbReference type="NCBI Taxonomy" id="1915356"/>
    <lineage>
        <taxon>Eukaryota</taxon>
        <taxon>Metamonada</taxon>
        <taxon>Parabasalia</taxon>
        <taxon>Tritrichomonadida</taxon>
        <taxon>Tritrichomonadidae</taxon>
        <taxon>Tritrichomonas</taxon>
    </lineage>
</organism>
<evidence type="ECO:0000256" key="2">
    <source>
        <dbReference type="SAM" id="Coils"/>
    </source>
</evidence>
<proteinExistence type="predicted"/>
<evidence type="ECO:0000313" key="4">
    <source>
        <dbReference type="EMBL" id="KAK8863916.1"/>
    </source>
</evidence>
<protein>
    <recommendedName>
        <fullName evidence="6">Protein FAM184A/B N-terminal domain-containing protein</fullName>
    </recommendedName>
</protein>
<dbReference type="EMBL" id="JAPFFF010000017">
    <property type="protein sequence ID" value="KAK8863916.1"/>
    <property type="molecule type" value="Genomic_DNA"/>
</dbReference>
<evidence type="ECO:0000313" key="5">
    <source>
        <dbReference type="Proteomes" id="UP001470230"/>
    </source>
</evidence>
<dbReference type="PANTHER" id="PTHR18870">
    <property type="entry name" value="PROTEIN TAG-278-RELATED"/>
    <property type="match status" value="1"/>
</dbReference>
<dbReference type="PANTHER" id="PTHR18870:SF9">
    <property type="entry name" value="PROTEIN TAG-278-RELATED"/>
    <property type="match status" value="1"/>
</dbReference>
<feature type="coiled-coil region" evidence="2">
    <location>
        <begin position="397"/>
        <end position="482"/>
    </location>
</feature>